<feature type="transmembrane region" description="Helical" evidence="7">
    <location>
        <begin position="352"/>
        <end position="373"/>
    </location>
</feature>
<dbReference type="InterPro" id="IPR036259">
    <property type="entry name" value="MFS_trans_sf"/>
</dbReference>
<name>A0A5Q2RSX9_9ACTN</name>
<dbReference type="Pfam" id="PF05977">
    <property type="entry name" value="MFS_3"/>
    <property type="match status" value="1"/>
</dbReference>
<evidence type="ECO:0000256" key="2">
    <source>
        <dbReference type="ARBA" id="ARBA00022448"/>
    </source>
</evidence>
<feature type="transmembrane region" description="Helical" evidence="7">
    <location>
        <begin position="134"/>
        <end position="167"/>
    </location>
</feature>
<organism evidence="8 9">
    <name type="scientific">Actinomarinicola tropica</name>
    <dbReference type="NCBI Taxonomy" id="2789776"/>
    <lineage>
        <taxon>Bacteria</taxon>
        <taxon>Bacillati</taxon>
        <taxon>Actinomycetota</taxon>
        <taxon>Acidimicrobiia</taxon>
        <taxon>Acidimicrobiales</taxon>
        <taxon>Iamiaceae</taxon>
        <taxon>Actinomarinicola</taxon>
    </lineage>
</organism>
<evidence type="ECO:0000256" key="6">
    <source>
        <dbReference type="ARBA" id="ARBA00023136"/>
    </source>
</evidence>
<dbReference type="Proteomes" id="UP000334019">
    <property type="component" value="Chromosome"/>
</dbReference>
<protein>
    <submittedName>
        <fullName evidence="8">MFS transporter</fullName>
    </submittedName>
</protein>
<proteinExistence type="predicted"/>
<evidence type="ECO:0000256" key="7">
    <source>
        <dbReference type="SAM" id="Phobius"/>
    </source>
</evidence>
<dbReference type="Gene3D" id="1.20.1250.20">
    <property type="entry name" value="MFS general substrate transporter like domains"/>
    <property type="match status" value="1"/>
</dbReference>
<evidence type="ECO:0000313" key="8">
    <source>
        <dbReference type="EMBL" id="QGG97020.1"/>
    </source>
</evidence>
<evidence type="ECO:0000256" key="5">
    <source>
        <dbReference type="ARBA" id="ARBA00022989"/>
    </source>
</evidence>
<dbReference type="CDD" id="cd06173">
    <property type="entry name" value="MFS_MefA_like"/>
    <property type="match status" value="1"/>
</dbReference>
<feature type="transmembrane region" description="Helical" evidence="7">
    <location>
        <begin position="230"/>
        <end position="253"/>
    </location>
</feature>
<dbReference type="PANTHER" id="PTHR23513:SF6">
    <property type="entry name" value="MAJOR FACILITATOR SUPERFAMILY ASSOCIATED DOMAIN-CONTAINING PROTEIN"/>
    <property type="match status" value="1"/>
</dbReference>
<gene>
    <name evidence="8" type="ORF">GH723_07565</name>
</gene>
<keyword evidence="6 7" id="KW-0472">Membrane</keyword>
<feature type="transmembrane region" description="Helical" evidence="7">
    <location>
        <begin position="73"/>
        <end position="100"/>
    </location>
</feature>
<dbReference type="GO" id="GO:0005886">
    <property type="term" value="C:plasma membrane"/>
    <property type="evidence" value="ECO:0007669"/>
    <property type="project" value="UniProtKB-SubCell"/>
</dbReference>
<dbReference type="AlphaFoldDB" id="A0A5Q2RSX9"/>
<comment type="subcellular location">
    <subcellularLocation>
        <location evidence="1">Cell membrane</location>
        <topology evidence="1">Multi-pass membrane protein</topology>
    </subcellularLocation>
</comment>
<feature type="transmembrane region" description="Helical" evidence="7">
    <location>
        <begin position="202"/>
        <end position="224"/>
    </location>
</feature>
<keyword evidence="3" id="KW-1003">Cell membrane</keyword>
<keyword evidence="4 7" id="KW-0812">Transmembrane</keyword>
<dbReference type="PANTHER" id="PTHR23513">
    <property type="entry name" value="INTEGRAL MEMBRANE EFFLUX PROTEIN-RELATED"/>
    <property type="match status" value="1"/>
</dbReference>
<feature type="transmembrane region" description="Helical" evidence="7">
    <location>
        <begin position="274"/>
        <end position="297"/>
    </location>
</feature>
<dbReference type="InterPro" id="IPR010290">
    <property type="entry name" value="TM_effector"/>
</dbReference>
<dbReference type="KEGG" id="atq:GH723_07565"/>
<keyword evidence="5 7" id="KW-1133">Transmembrane helix</keyword>
<dbReference type="SUPFAM" id="SSF103473">
    <property type="entry name" value="MFS general substrate transporter"/>
    <property type="match status" value="1"/>
</dbReference>
<evidence type="ECO:0000256" key="3">
    <source>
        <dbReference type="ARBA" id="ARBA00022475"/>
    </source>
</evidence>
<reference evidence="8 9" key="1">
    <citation type="submission" date="2019-11" db="EMBL/GenBank/DDBJ databases">
        <authorList>
            <person name="He Y."/>
        </authorList>
    </citation>
    <scope>NUCLEOTIDE SEQUENCE [LARGE SCALE GENOMIC DNA]</scope>
    <source>
        <strain evidence="8 9">SCSIO 58843</strain>
    </source>
</reference>
<feature type="transmembrane region" description="Helical" evidence="7">
    <location>
        <begin position="29"/>
        <end position="52"/>
    </location>
</feature>
<evidence type="ECO:0000256" key="4">
    <source>
        <dbReference type="ARBA" id="ARBA00022692"/>
    </source>
</evidence>
<sequence>MAHSVSRAGDAFNTVALVVLVFDLTGTGLGVAGAVMFEVLPVLLLGPVAGLAADRLPRRRLMVGADAVRTAVALVLVAFAPSVGVAYAVAFGLSAGAVLFNPAAGSLLPEVVDEDDVVTANSAMWTTSVTAQIALAPLAGFVIAAWGVEVAFAVNAATFAISGLLLIGLQAGRTPADIAVRGWAGVLAGVQTVRADPLLTRLAIVQVLASLSAGATSGLLVVLADRWLGVGAGGFGTLLAAIGAGAAAGPLLLRRFITASDKRWLFGPFAVRGGVDLTLAAVANPIVAGGALVAYGMSTSTGMVAYQSTLQTLVPAETRGRAFAFYDVLWNSARLLSLAVGGVLVDIIDIRLVYVVSAGLLFAAAAVGLTTHIPTQPGTDD</sequence>
<accession>A0A5Q2RSX9</accession>
<keyword evidence="2" id="KW-0813">Transport</keyword>
<evidence type="ECO:0000256" key="1">
    <source>
        <dbReference type="ARBA" id="ARBA00004651"/>
    </source>
</evidence>
<keyword evidence="9" id="KW-1185">Reference proteome</keyword>
<evidence type="ECO:0000313" key="9">
    <source>
        <dbReference type="Proteomes" id="UP000334019"/>
    </source>
</evidence>
<dbReference type="EMBL" id="CP045851">
    <property type="protein sequence ID" value="QGG97020.1"/>
    <property type="molecule type" value="Genomic_DNA"/>
</dbReference>